<evidence type="ECO:0000313" key="2">
    <source>
        <dbReference type="Proteomes" id="UP000198211"/>
    </source>
</evidence>
<evidence type="ECO:0000313" key="1">
    <source>
        <dbReference type="EMBL" id="OWY92337.1"/>
    </source>
</evidence>
<keyword evidence="2" id="KW-1185">Reference proteome</keyword>
<gene>
    <name evidence="1" type="ORF">PHMEG_00038711</name>
</gene>
<organism evidence="1 2">
    <name type="scientific">Phytophthora megakarya</name>
    <dbReference type="NCBI Taxonomy" id="4795"/>
    <lineage>
        <taxon>Eukaryota</taxon>
        <taxon>Sar</taxon>
        <taxon>Stramenopiles</taxon>
        <taxon>Oomycota</taxon>
        <taxon>Peronosporomycetes</taxon>
        <taxon>Peronosporales</taxon>
        <taxon>Peronosporaceae</taxon>
        <taxon>Phytophthora</taxon>
    </lineage>
</organism>
<dbReference type="EMBL" id="NBNE01018295">
    <property type="protein sequence ID" value="OWY92337.1"/>
    <property type="molecule type" value="Genomic_DNA"/>
</dbReference>
<comment type="caution">
    <text evidence="1">The sequence shown here is derived from an EMBL/GenBank/DDBJ whole genome shotgun (WGS) entry which is preliminary data.</text>
</comment>
<dbReference type="AlphaFoldDB" id="A0A225UGJ8"/>
<protein>
    <submittedName>
        <fullName evidence="1">Uncharacterized protein</fullName>
    </submittedName>
</protein>
<dbReference type="Proteomes" id="UP000198211">
    <property type="component" value="Unassembled WGS sequence"/>
</dbReference>
<reference evidence="2" key="1">
    <citation type="submission" date="2017-03" db="EMBL/GenBank/DDBJ databases">
        <title>Phytopthora megakarya and P. palmivora, two closely related causual agents of cacao black pod achieved similar genome size and gene model numbers by different mechanisms.</title>
        <authorList>
            <person name="Ali S."/>
            <person name="Shao J."/>
            <person name="Larry D.J."/>
            <person name="Kronmiller B."/>
            <person name="Shen D."/>
            <person name="Strem M.D."/>
            <person name="Melnick R.L."/>
            <person name="Guiltinan M.J."/>
            <person name="Tyler B.M."/>
            <person name="Meinhardt L.W."/>
            <person name="Bailey B.A."/>
        </authorList>
    </citation>
    <scope>NUCLEOTIDE SEQUENCE [LARGE SCALE GENOMIC DNA]</scope>
    <source>
        <strain evidence="2">zdho120</strain>
    </source>
</reference>
<sequence length="340" mass="38473">RGDVMDFPDLVMLVHSLIAPMLRPQDACYLLMSCSRLLKQDIRDRVATQALLHYYTKNGAHFGLKCPGDWHQLIPQSVQAARGRCACNWDSKNSIEIIPSELPLPRMFDARAHILEAVCLVYRGIEPHCFKVLQMFRGGGYFEAATMQPIVFSLTEGLEKEHAHDMTKAAPINVDDTKELERLLNIAEPGFGLEFFSSRNLRRSPAHILEAHWRGISVNQSTGVTTCQFCESYSHSALFHKVRGIPTEQNDGQLRAHCSAVYQPLKKFMMQHLKHVRYVRPPRGWNYEPNGEYELLDLIAGFTPAGVLCGVYVTDIGIPSSWVRSRLAAGYYEFPRADPV</sequence>
<accession>A0A225UGJ8</accession>
<proteinExistence type="predicted"/>
<name>A0A225UGJ8_9STRA</name>
<dbReference type="OrthoDB" id="88968at2759"/>
<feature type="non-terminal residue" evidence="1">
    <location>
        <position position="1"/>
    </location>
</feature>